<gene>
    <name evidence="4" type="ORF">RSSM_03675</name>
</gene>
<name>M5U0B3_9BACT</name>
<protein>
    <submittedName>
        <fullName evidence="4">Protein containing DUF1549</fullName>
    </submittedName>
</protein>
<evidence type="ECO:0000259" key="2">
    <source>
        <dbReference type="Pfam" id="PF07583"/>
    </source>
</evidence>
<reference evidence="4 5" key="1">
    <citation type="journal article" date="2013" name="Mar. Genomics">
        <title>Expression of sulfatases in Rhodopirellula baltica and the diversity of sulfatases in the genus Rhodopirellula.</title>
        <authorList>
            <person name="Wegner C.E."/>
            <person name="Richter-Heitmann T."/>
            <person name="Klindworth A."/>
            <person name="Klockow C."/>
            <person name="Richter M."/>
            <person name="Achstetter T."/>
            <person name="Glockner F.O."/>
            <person name="Harder J."/>
        </authorList>
    </citation>
    <scope>NUCLEOTIDE SEQUENCE [LARGE SCALE GENOMIC DNA]</scope>
    <source>
        <strain evidence="4 5">SM41</strain>
    </source>
</reference>
<evidence type="ECO:0000313" key="4">
    <source>
        <dbReference type="EMBL" id="EMI54895.1"/>
    </source>
</evidence>
<sequence length="669" mass="75958">MNEPFVSPAPPHRDKPPRTFRSKIGKLARFGFAGFCVLSTFAFLTSGMSTPDASTPDASNPDAKPQRSGNGADDTSDFPNAASVSFSRGPHAEERLAVQQTIHELWESRIAEDQLETAPPADWLTVCRRLSLALVGTGLSLEEIRKLESHPEQERVERHRESLLSDPRFHDYWAERFTRFYVGADEGPFLVYRRRRFRTWLSDQFAAQIRYDDLVRRLITAKGLWTDRPEVNFYTVTFDSGNGQPDPIRMAARTCRAFLGIRIDCLQCHDDFLGNVSMGDPLWMGGDDDFREGTQQDFHALAAFFTAAKNEGLQGLKNRTPNYHYQYLDADEEVEVQPNVPYRRDLLDASETSTDLNPTPETDSPARDEDTEETLVSLNASEQTTPAEPNQTDERNATEERHPTDGPPPPDQWNQRRRLARWITHPENVQFARAFVVRAWTLMFGSPPGNAVDDLPLNEDPNPIVMTLSKAFIDSGYDIRNLIRMMSDMPAFRVDSQSGEGDGAFEVTERHERAMAVFPIVRLRAEQVAGAAIQSSRVKTLDRETSFLLRFQQYQEEQDFLKRYGDMGEDEFTRDTATITQRLVMLNGKLTSDVSKWNPILNTTSHVGMFAADHAKVVESLYLATLNRYPTPRESEHFVGRIEEGNGRKNAIVDIVWVLLNSSEFAWNH</sequence>
<organism evidence="4 5">
    <name type="scientific">Rhodopirellula sallentina SM41</name>
    <dbReference type="NCBI Taxonomy" id="1263870"/>
    <lineage>
        <taxon>Bacteria</taxon>
        <taxon>Pseudomonadati</taxon>
        <taxon>Planctomycetota</taxon>
        <taxon>Planctomycetia</taxon>
        <taxon>Pirellulales</taxon>
        <taxon>Pirellulaceae</taxon>
        <taxon>Rhodopirellula</taxon>
    </lineage>
</organism>
<feature type="domain" description="DUF1553" evidence="3">
    <location>
        <begin position="415"/>
        <end position="546"/>
    </location>
</feature>
<feature type="region of interest" description="Disordered" evidence="1">
    <location>
        <begin position="347"/>
        <end position="414"/>
    </location>
</feature>
<dbReference type="Proteomes" id="UP000011885">
    <property type="component" value="Unassembled WGS sequence"/>
</dbReference>
<keyword evidence="5" id="KW-1185">Reference proteome</keyword>
<accession>M5U0B3</accession>
<dbReference type="AlphaFoldDB" id="M5U0B3"/>
<dbReference type="PATRIC" id="fig|1263870.3.peg.3900"/>
<feature type="region of interest" description="Disordered" evidence="1">
    <location>
        <begin position="49"/>
        <end position="85"/>
    </location>
</feature>
<evidence type="ECO:0000256" key="1">
    <source>
        <dbReference type="SAM" id="MobiDB-lite"/>
    </source>
</evidence>
<dbReference type="InterPro" id="IPR022655">
    <property type="entry name" value="DUF1553"/>
</dbReference>
<evidence type="ECO:0000259" key="3">
    <source>
        <dbReference type="Pfam" id="PF07587"/>
    </source>
</evidence>
<dbReference type="RefSeq" id="WP_008681257.1">
    <property type="nucleotide sequence ID" value="NZ_ANOH01000254.1"/>
</dbReference>
<dbReference type="PANTHER" id="PTHR35889:SF3">
    <property type="entry name" value="F-BOX DOMAIN-CONTAINING PROTEIN"/>
    <property type="match status" value="1"/>
</dbReference>
<proteinExistence type="predicted"/>
<feature type="compositionally biased region" description="Polar residues" evidence="1">
    <location>
        <begin position="374"/>
        <end position="390"/>
    </location>
</feature>
<feature type="compositionally biased region" description="Basic and acidic residues" evidence="1">
    <location>
        <begin position="392"/>
        <end position="404"/>
    </location>
</feature>
<dbReference type="EMBL" id="ANOH01000254">
    <property type="protein sequence ID" value="EMI54895.1"/>
    <property type="molecule type" value="Genomic_DNA"/>
</dbReference>
<dbReference type="InterPro" id="IPR011444">
    <property type="entry name" value="DUF1549"/>
</dbReference>
<feature type="domain" description="DUF1549" evidence="2">
    <location>
        <begin position="102"/>
        <end position="278"/>
    </location>
</feature>
<dbReference type="Pfam" id="PF07583">
    <property type="entry name" value="PSCyt2"/>
    <property type="match status" value="1"/>
</dbReference>
<feature type="compositionally biased region" description="Polar residues" evidence="1">
    <location>
        <begin position="350"/>
        <end position="362"/>
    </location>
</feature>
<dbReference type="PANTHER" id="PTHR35889">
    <property type="entry name" value="CYCLOINULO-OLIGOSACCHARIDE FRUCTANOTRANSFERASE-RELATED"/>
    <property type="match status" value="1"/>
</dbReference>
<comment type="caution">
    <text evidence="4">The sequence shown here is derived from an EMBL/GenBank/DDBJ whole genome shotgun (WGS) entry which is preliminary data.</text>
</comment>
<dbReference type="Pfam" id="PF07587">
    <property type="entry name" value="PSD1"/>
    <property type="match status" value="1"/>
</dbReference>
<dbReference type="OrthoDB" id="289126at2"/>
<feature type="compositionally biased region" description="Polar residues" evidence="1">
    <location>
        <begin position="49"/>
        <end position="58"/>
    </location>
</feature>
<evidence type="ECO:0000313" key="5">
    <source>
        <dbReference type="Proteomes" id="UP000011885"/>
    </source>
</evidence>